<evidence type="ECO:0000259" key="2">
    <source>
        <dbReference type="Pfam" id="PF25023"/>
    </source>
</evidence>
<comment type="caution">
    <text evidence="3">The sequence shown here is derived from an EMBL/GenBank/DDBJ whole genome shotgun (WGS) entry which is preliminary data.</text>
</comment>
<feature type="domain" description="Teneurin-like YD-shell" evidence="2">
    <location>
        <begin position="11"/>
        <end position="147"/>
    </location>
</feature>
<protein>
    <submittedName>
        <fullName evidence="3">RHS repeat-associated core domain-containing protein</fullName>
    </submittedName>
</protein>
<reference evidence="3 4" key="1">
    <citation type="submission" date="2022-02" db="EMBL/GenBank/DDBJ databases">
        <title>Comparative genomics of the first Antarctic Pseudomonas spp. capable of biotransforming 2,4,6-Trinitrotoluene.</title>
        <authorList>
            <person name="Cabrera M.A."/>
            <person name="Marquez S.L."/>
            <person name="Perez-Donoso J.M."/>
        </authorList>
    </citation>
    <scope>NUCLEOTIDE SEQUENCE [LARGE SCALE GENOMIC DNA]</scope>
    <source>
        <strain evidence="3 4">TNT19</strain>
    </source>
</reference>
<dbReference type="RefSeq" id="WP_247287646.1">
    <property type="nucleotide sequence ID" value="NZ_JAKNRW010000002.1"/>
</dbReference>
<proteinExistence type="predicted"/>
<dbReference type="EMBL" id="JAKNRW010000002">
    <property type="protein sequence ID" value="MCK1789251.1"/>
    <property type="molecule type" value="Genomic_DNA"/>
</dbReference>
<dbReference type="SUPFAM" id="SSF56399">
    <property type="entry name" value="ADP-ribosylation"/>
    <property type="match status" value="1"/>
</dbReference>
<gene>
    <name evidence="3" type="ORF">L9059_03490</name>
</gene>
<dbReference type="NCBIfam" id="TIGR03696">
    <property type="entry name" value="Rhs_assc_core"/>
    <property type="match status" value="1"/>
</dbReference>
<name>A0ABT0EUV8_9PSED</name>
<evidence type="ECO:0000313" key="3">
    <source>
        <dbReference type="EMBL" id="MCK1789251.1"/>
    </source>
</evidence>
<keyword evidence="4" id="KW-1185">Reference proteome</keyword>
<dbReference type="PANTHER" id="PTHR32305:SF15">
    <property type="entry name" value="PROTEIN RHSA-RELATED"/>
    <property type="match status" value="1"/>
</dbReference>
<evidence type="ECO:0000313" key="4">
    <source>
        <dbReference type="Proteomes" id="UP001299876"/>
    </source>
</evidence>
<organism evidence="3 4">
    <name type="scientific">Pseudomonas violetae</name>
    <dbReference type="NCBI Taxonomy" id="2915813"/>
    <lineage>
        <taxon>Bacteria</taxon>
        <taxon>Pseudomonadati</taxon>
        <taxon>Pseudomonadota</taxon>
        <taxon>Gammaproteobacteria</taxon>
        <taxon>Pseudomonadales</taxon>
        <taxon>Pseudomonadaceae</taxon>
        <taxon>Pseudomonas</taxon>
    </lineage>
</organism>
<dbReference type="PANTHER" id="PTHR32305">
    <property type="match status" value="1"/>
</dbReference>
<sequence>MPDQQPPAVTSYQYDALDRLSSHRRVGGLHRQCFYCGHRLVTETQGAEQLSIIQYGDRLLAARHCHDDHVAKALLTTDQQRSVLNALQSNRQRVIAYSPYGHRALQNGLSSFLGFNGQRPDPATGHYLLGNGYRAFNPVLIRFNSPDNLGPFGKGGLNTYAYCHGDPVNRSDATGHFSSVLSQYLSRIEAQIQSLKIGVKLKPVANVTRLSEGIFTFEDKDGSRLTFEAHGSPGGLTEGFSGIELVGLAKQHGVNVEKFDRVRLVICHSASVEKNGFGIADISFAEVFNRLVKRPVKGYQGKVVSVDTPRVFEELKIGETYAGPYYFGVVKKGLFLHKYGDGLYRPVIFDKVKKSTGTIRGN</sequence>
<dbReference type="Gene3D" id="2.180.10.10">
    <property type="entry name" value="RHS repeat-associated core"/>
    <property type="match status" value="1"/>
</dbReference>
<evidence type="ECO:0000256" key="1">
    <source>
        <dbReference type="ARBA" id="ARBA00022737"/>
    </source>
</evidence>
<keyword evidence="1" id="KW-0677">Repeat</keyword>
<dbReference type="Pfam" id="PF25023">
    <property type="entry name" value="TEN_YD-shell"/>
    <property type="match status" value="1"/>
</dbReference>
<accession>A0ABT0EUV8</accession>
<dbReference type="InterPro" id="IPR050708">
    <property type="entry name" value="T6SS_VgrG/RHS"/>
</dbReference>
<dbReference type="InterPro" id="IPR056823">
    <property type="entry name" value="TEN-like_YD-shell"/>
</dbReference>
<dbReference type="Proteomes" id="UP001299876">
    <property type="component" value="Unassembled WGS sequence"/>
</dbReference>
<dbReference type="InterPro" id="IPR022385">
    <property type="entry name" value="Rhs_assc_core"/>
</dbReference>